<dbReference type="NCBIfam" id="TIGR00097">
    <property type="entry name" value="HMP-P_kinase"/>
    <property type="match status" value="1"/>
</dbReference>
<dbReference type="EC" id="2.7.4.7" evidence="6"/>
<evidence type="ECO:0000313" key="18">
    <source>
        <dbReference type="Proteomes" id="UP001057753"/>
    </source>
</evidence>
<comment type="similarity">
    <text evidence="4">Belongs to the ThiD family.</text>
</comment>
<evidence type="ECO:0000256" key="7">
    <source>
        <dbReference type="ARBA" id="ARBA00019161"/>
    </source>
</evidence>
<dbReference type="InterPro" id="IPR029056">
    <property type="entry name" value="Ribokinase-like"/>
</dbReference>
<evidence type="ECO:0000256" key="10">
    <source>
        <dbReference type="ARBA" id="ARBA00022777"/>
    </source>
</evidence>
<comment type="pathway">
    <text evidence="3">Cofactor biosynthesis; thiamine diphosphate biosynthesis; 4-amino-2-methyl-5-diphosphomethylpyrimidine from 5-amino-1-(5-phospho-D-ribosyl)imidazole: step 3/3.</text>
</comment>
<evidence type="ECO:0000256" key="6">
    <source>
        <dbReference type="ARBA" id="ARBA00012963"/>
    </source>
</evidence>
<comment type="caution">
    <text evidence="17">The sequence shown here is derived from an EMBL/GenBank/DDBJ whole genome shotgun (WGS) entry which is preliminary data.</text>
</comment>
<keyword evidence="18" id="KW-1185">Reference proteome</keyword>
<dbReference type="GO" id="GO:0008902">
    <property type="term" value="F:hydroxymethylpyrimidine kinase activity"/>
    <property type="evidence" value="ECO:0007669"/>
    <property type="project" value="UniProtKB-EC"/>
</dbReference>
<dbReference type="RefSeq" id="WP_078577639.1">
    <property type="nucleotide sequence ID" value="NZ_JABXYM010000001.1"/>
</dbReference>
<evidence type="ECO:0000256" key="5">
    <source>
        <dbReference type="ARBA" id="ARBA00012135"/>
    </source>
</evidence>
<evidence type="ECO:0000256" key="4">
    <source>
        <dbReference type="ARBA" id="ARBA00009879"/>
    </source>
</evidence>
<dbReference type="FunFam" id="3.40.1190.20:FF:000003">
    <property type="entry name" value="Phosphomethylpyrimidine kinase ThiD"/>
    <property type="match status" value="1"/>
</dbReference>
<comment type="pathway">
    <text evidence="13">Cofactor biosynthesis; thiamine diphosphate biosynthesis; 4-amino-2-methyl-5-diphosphomethylpyrimidine from 5-amino-1-(5-phospho-D-ribosyl)imidazole: step 2/3.</text>
</comment>
<keyword evidence="12" id="KW-0784">Thiamine biosynthesis</keyword>
<keyword evidence="8 17" id="KW-0808">Transferase</keyword>
<evidence type="ECO:0000256" key="9">
    <source>
        <dbReference type="ARBA" id="ARBA00022741"/>
    </source>
</evidence>
<comment type="catalytic activity">
    <reaction evidence="2">
        <text>4-amino-2-methyl-5-(phosphooxymethyl)pyrimidine + ATP = 4-amino-2-methyl-5-(diphosphooxymethyl)pyrimidine + ADP</text>
        <dbReference type="Rhea" id="RHEA:19893"/>
        <dbReference type="ChEBI" id="CHEBI:30616"/>
        <dbReference type="ChEBI" id="CHEBI:57841"/>
        <dbReference type="ChEBI" id="CHEBI:58354"/>
        <dbReference type="ChEBI" id="CHEBI:456216"/>
        <dbReference type="EC" id="2.7.4.7"/>
    </reaction>
</comment>
<comment type="catalytic activity">
    <reaction evidence="1">
        <text>4-amino-5-hydroxymethyl-2-methylpyrimidine + ATP = 4-amino-2-methyl-5-(phosphooxymethyl)pyrimidine + ADP + H(+)</text>
        <dbReference type="Rhea" id="RHEA:23096"/>
        <dbReference type="ChEBI" id="CHEBI:15378"/>
        <dbReference type="ChEBI" id="CHEBI:16892"/>
        <dbReference type="ChEBI" id="CHEBI:30616"/>
        <dbReference type="ChEBI" id="CHEBI:58354"/>
        <dbReference type="ChEBI" id="CHEBI:456216"/>
        <dbReference type="EC" id="2.7.1.49"/>
    </reaction>
</comment>
<evidence type="ECO:0000256" key="14">
    <source>
        <dbReference type="ARBA" id="ARBA00042102"/>
    </source>
</evidence>
<evidence type="ECO:0000313" key="17">
    <source>
        <dbReference type="EMBL" id="MCR6097399.1"/>
    </source>
</evidence>
<feature type="domain" description="Pyridoxamine kinase/Phosphomethylpyrimidine kinase" evidence="16">
    <location>
        <begin position="12"/>
        <end position="257"/>
    </location>
</feature>
<accession>A0A9Q4G037</accession>
<dbReference type="CDD" id="cd01169">
    <property type="entry name" value="HMPP_kinase"/>
    <property type="match status" value="1"/>
</dbReference>
<evidence type="ECO:0000256" key="12">
    <source>
        <dbReference type="ARBA" id="ARBA00022977"/>
    </source>
</evidence>
<keyword evidence="10 17" id="KW-0418">Kinase</keyword>
<dbReference type="AlphaFoldDB" id="A0A9Q4G037"/>
<organism evidence="17 18">
    <name type="scientific">Salipaludibacillus agaradhaerens</name>
    <name type="common">Bacillus agaradhaerens</name>
    <dbReference type="NCBI Taxonomy" id="76935"/>
    <lineage>
        <taxon>Bacteria</taxon>
        <taxon>Bacillati</taxon>
        <taxon>Bacillota</taxon>
        <taxon>Bacilli</taxon>
        <taxon>Bacillales</taxon>
        <taxon>Bacillaceae</taxon>
    </lineage>
</organism>
<dbReference type="OrthoDB" id="9810880at2"/>
<evidence type="ECO:0000256" key="15">
    <source>
        <dbReference type="ARBA" id="ARBA00043176"/>
    </source>
</evidence>
<dbReference type="GO" id="GO:0005829">
    <property type="term" value="C:cytosol"/>
    <property type="evidence" value="ECO:0007669"/>
    <property type="project" value="TreeGrafter"/>
</dbReference>
<dbReference type="EMBL" id="JABXYM010000001">
    <property type="protein sequence ID" value="MCR6097399.1"/>
    <property type="molecule type" value="Genomic_DNA"/>
</dbReference>
<evidence type="ECO:0000256" key="2">
    <source>
        <dbReference type="ARBA" id="ARBA00000565"/>
    </source>
</evidence>
<dbReference type="Pfam" id="PF08543">
    <property type="entry name" value="Phos_pyr_kin"/>
    <property type="match status" value="1"/>
</dbReference>
<evidence type="ECO:0000256" key="1">
    <source>
        <dbReference type="ARBA" id="ARBA00000151"/>
    </source>
</evidence>
<evidence type="ECO:0000256" key="8">
    <source>
        <dbReference type="ARBA" id="ARBA00022679"/>
    </source>
</evidence>
<dbReference type="GO" id="GO:0009228">
    <property type="term" value="P:thiamine biosynthetic process"/>
    <property type="evidence" value="ECO:0007669"/>
    <property type="project" value="UniProtKB-KW"/>
</dbReference>
<dbReference type="GO" id="GO:0005524">
    <property type="term" value="F:ATP binding"/>
    <property type="evidence" value="ECO:0007669"/>
    <property type="project" value="UniProtKB-KW"/>
</dbReference>
<dbReference type="PANTHER" id="PTHR20858">
    <property type="entry name" value="PHOSPHOMETHYLPYRIMIDINE KINASE"/>
    <property type="match status" value="1"/>
</dbReference>
<protein>
    <recommendedName>
        <fullName evidence="7">Hydroxymethylpyrimidine/phosphomethylpyrimidine kinase</fullName>
        <ecNumber evidence="5">2.7.1.49</ecNumber>
        <ecNumber evidence="6">2.7.4.7</ecNumber>
    </recommendedName>
    <alternativeName>
        <fullName evidence="14">Hydroxymethylpyrimidine kinase</fullName>
    </alternativeName>
    <alternativeName>
        <fullName evidence="15">Hydroxymethylpyrimidine phosphate kinase</fullName>
    </alternativeName>
</protein>
<dbReference type="Proteomes" id="UP001057753">
    <property type="component" value="Unassembled WGS sequence"/>
</dbReference>
<evidence type="ECO:0000256" key="11">
    <source>
        <dbReference type="ARBA" id="ARBA00022840"/>
    </source>
</evidence>
<reference evidence="17" key="1">
    <citation type="submission" date="2020-06" db="EMBL/GenBank/DDBJ databases">
        <title>Insight into the genomes of haloalkaliphilic bacilli from Kenyan soda lakes.</title>
        <authorList>
            <person name="Mwirichia R."/>
            <person name="Villamizar G.C."/>
            <person name="Poehlein A."/>
            <person name="Mugweru J."/>
            <person name="Kipnyargis A."/>
            <person name="Kiplimo D."/>
            <person name="Orwa P."/>
            <person name="Daniel R."/>
        </authorList>
    </citation>
    <scope>NUCLEOTIDE SEQUENCE</scope>
    <source>
        <strain evidence="17">B1096_S55</strain>
    </source>
</reference>
<dbReference type="SUPFAM" id="SSF53613">
    <property type="entry name" value="Ribokinase-like"/>
    <property type="match status" value="1"/>
</dbReference>
<dbReference type="PANTHER" id="PTHR20858:SF17">
    <property type="entry name" value="HYDROXYMETHYLPYRIMIDINE_PHOSPHOMETHYLPYRIMIDINE KINASE THI20-RELATED"/>
    <property type="match status" value="1"/>
</dbReference>
<gene>
    <name evidence="17" type="primary">thiD</name>
    <name evidence="17" type="ORF">HXA33_12675</name>
</gene>
<evidence type="ECO:0000259" key="16">
    <source>
        <dbReference type="Pfam" id="PF08543"/>
    </source>
</evidence>
<proteinExistence type="inferred from homology"/>
<dbReference type="EC" id="2.7.1.49" evidence="5"/>
<dbReference type="InterPro" id="IPR013749">
    <property type="entry name" value="PM/HMP-P_kinase-1"/>
</dbReference>
<keyword evidence="11" id="KW-0067">ATP-binding</keyword>
<dbReference type="Gene3D" id="3.40.1190.20">
    <property type="match status" value="1"/>
</dbReference>
<keyword evidence="9" id="KW-0547">Nucleotide-binding</keyword>
<sequence length="276" mass="29374">MLPKALTIAGSDSGGGAGIQADLKTFQELDVFGMSAITAITAQNSQGVSGVYPVPPEGISQQITAVADDIGADAVKTGMLFDEPTIKIVAEKAANYNWTNLVIDPVMVSTSGAKLLQDDAIEALKTQLFPLATIITPNIPEASEITGRSLTTLEQRKEAARMMYEMGARAVLIKGGHHLDETKIVDLLYDGTTYVYLSVPRLNTRHTHGTGCTYAAAITAHLAKGLPLIDAVKEAKTFIHVAIKHGFAVGKGPGPTNHAAPRFYNEPLHELEVITE</sequence>
<evidence type="ECO:0000256" key="13">
    <source>
        <dbReference type="ARBA" id="ARBA00037917"/>
    </source>
</evidence>
<evidence type="ECO:0000256" key="3">
    <source>
        <dbReference type="ARBA" id="ARBA00004769"/>
    </source>
</evidence>
<name>A0A9Q4G037_SALAG</name>
<dbReference type="GO" id="GO:0008972">
    <property type="term" value="F:phosphomethylpyrimidine kinase activity"/>
    <property type="evidence" value="ECO:0007669"/>
    <property type="project" value="UniProtKB-EC"/>
</dbReference>
<dbReference type="InterPro" id="IPR004399">
    <property type="entry name" value="HMP/HMP-P_kinase_dom"/>
</dbReference>